<dbReference type="InterPro" id="IPR050374">
    <property type="entry name" value="RRT5_SRSF_SR"/>
</dbReference>
<reference evidence="6" key="1">
    <citation type="submission" date="2021-01" db="EMBL/GenBank/DDBJ databases">
        <authorList>
            <person name="Corre E."/>
            <person name="Pelletier E."/>
            <person name="Niang G."/>
            <person name="Scheremetjew M."/>
            <person name="Finn R."/>
            <person name="Kale V."/>
            <person name="Holt S."/>
            <person name="Cochrane G."/>
            <person name="Meng A."/>
            <person name="Brown T."/>
            <person name="Cohen L."/>
        </authorList>
    </citation>
    <scope>NUCLEOTIDE SEQUENCE</scope>
    <source>
        <strain evidence="6">CCMP2222</strain>
    </source>
</reference>
<dbReference type="EMBL" id="HBGQ01071388">
    <property type="protein sequence ID" value="CAD9486738.1"/>
    <property type="molecule type" value="Transcribed_RNA"/>
</dbReference>
<feature type="domain" description="RRM" evidence="4">
    <location>
        <begin position="136"/>
        <end position="219"/>
    </location>
</feature>
<feature type="compositionally biased region" description="Low complexity" evidence="3">
    <location>
        <begin position="1"/>
        <end position="16"/>
    </location>
</feature>
<accession>A0A7S2MJD9</accession>
<dbReference type="Gene3D" id="2.40.50.140">
    <property type="entry name" value="Nucleic acid-binding proteins"/>
    <property type="match status" value="1"/>
</dbReference>
<dbReference type="PROSITE" id="PS50102">
    <property type="entry name" value="RRM"/>
    <property type="match status" value="1"/>
</dbReference>
<dbReference type="GO" id="GO:0005737">
    <property type="term" value="C:cytoplasm"/>
    <property type="evidence" value="ECO:0007669"/>
    <property type="project" value="TreeGrafter"/>
</dbReference>
<dbReference type="GO" id="GO:0003729">
    <property type="term" value="F:mRNA binding"/>
    <property type="evidence" value="ECO:0007669"/>
    <property type="project" value="TreeGrafter"/>
</dbReference>
<protein>
    <recommendedName>
        <fullName evidence="7">CSD domain-containing protein</fullName>
    </recommendedName>
</protein>
<name>A0A7S2MJD9_9DINO</name>
<dbReference type="SUPFAM" id="SSF50249">
    <property type="entry name" value="Nucleic acid-binding proteins"/>
    <property type="match status" value="1"/>
</dbReference>
<evidence type="ECO:0000313" key="6">
    <source>
        <dbReference type="EMBL" id="CAD9486738.1"/>
    </source>
</evidence>
<feature type="domain" description="CSD" evidence="5">
    <location>
        <begin position="38"/>
        <end position="111"/>
    </location>
</feature>
<feature type="region of interest" description="Disordered" evidence="3">
    <location>
        <begin position="1"/>
        <end position="39"/>
    </location>
</feature>
<keyword evidence="1 2" id="KW-0694">RNA-binding</keyword>
<dbReference type="PROSITE" id="PS51857">
    <property type="entry name" value="CSD_2"/>
    <property type="match status" value="1"/>
</dbReference>
<dbReference type="InterPro" id="IPR012340">
    <property type="entry name" value="NA-bd_OB-fold"/>
</dbReference>
<dbReference type="InterPro" id="IPR035979">
    <property type="entry name" value="RBD_domain_sf"/>
</dbReference>
<dbReference type="SUPFAM" id="SSF54928">
    <property type="entry name" value="RNA-binding domain, RBD"/>
    <property type="match status" value="1"/>
</dbReference>
<evidence type="ECO:0000256" key="1">
    <source>
        <dbReference type="ARBA" id="ARBA00022884"/>
    </source>
</evidence>
<dbReference type="SMART" id="SM00357">
    <property type="entry name" value="CSP"/>
    <property type="match status" value="1"/>
</dbReference>
<dbReference type="Pfam" id="PF00313">
    <property type="entry name" value="CSD"/>
    <property type="match status" value="1"/>
</dbReference>
<dbReference type="CDD" id="cd00590">
    <property type="entry name" value="RRM_SF"/>
    <property type="match status" value="1"/>
</dbReference>
<dbReference type="GO" id="GO:1990904">
    <property type="term" value="C:ribonucleoprotein complex"/>
    <property type="evidence" value="ECO:0007669"/>
    <property type="project" value="TreeGrafter"/>
</dbReference>
<dbReference type="Gene3D" id="3.30.70.330">
    <property type="match status" value="1"/>
</dbReference>
<gene>
    <name evidence="6" type="ORF">AAND1436_LOCUS34288</name>
</gene>
<organism evidence="6">
    <name type="scientific">Alexandrium andersonii</name>
    <dbReference type="NCBI Taxonomy" id="327968"/>
    <lineage>
        <taxon>Eukaryota</taxon>
        <taxon>Sar</taxon>
        <taxon>Alveolata</taxon>
        <taxon>Dinophyceae</taxon>
        <taxon>Gonyaulacales</taxon>
        <taxon>Pyrocystaceae</taxon>
        <taxon>Alexandrium</taxon>
    </lineage>
</organism>
<feature type="compositionally biased region" description="Basic and acidic residues" evidence="3">
    <location>
        <begin position="19"/>
        <end position="32"/>
    </location>
</feature>
<sequence length="235" mass="26541">MSLEQPPRQQWQPQQQETDQIREPEASRRRPEGLAPGRKSGRVTRWLNLKGFGWIQPDDGGPAIFVHFSAIAARAMATNNQNSLRVDDIVEFKTAPDPNNPEKIVAVDVTGAWGGPLQAGYRSGEKVGWHEDGPIREVYVGNLAFRTTWRDLQSHFSQVGEVSWAGVATDGWDEKNNHPFSKGWGTVRFDDAAEARQAIHRLNGSRLHGREIYVKEYVGGQEREDDDYEPILPWT</sequence>
<evidence type="ECO:0000259" key="4">
    <source>
        <dbReference type="PROSITE" id="PS50102"/>
    </source>
</evidence>
<dbReference type="PANTHER" id="PTHR23003:SF3">
    <property type="entry name" value="FI21236P1-RELATED"/>
    <property type="match status" value="1"/>
</dbReference>
<dbReference type="InterPro" id="IPR000504">
    <property type="entry name" value="RRM_dom"/>
</dbReference>
<evidence type="ECO:0000256" key="2">
    <source>
        <dbReference type="PROSITE-ProRule" id="PRU00176"/>
    </source>
</evidence>
<evidence type="ECO:0008006" key="7">
    <source>
        <dbReference type="Google" id="ProtNLM"/>
    </source>
</evidence>
<dbReference type="AlphaFoldDB" id="A0A7S2MJD9"/>
<dbReference type="GO" id="GO:0005634">
    <property type="term" value="C:nucleus"/>
    <property type="evidence" value="ECO:0007669"/>
    <property type="project" value="TreeGrafter"/>
</dbReference>
<evidence type="ECO:0000256" key="3">
    <source>
        <dbReference type="SAM" id="MobiDB-lite"/>
    </source>
</evidence>
<dbReference type="InterPro" id="IPR012677">
    <property type="entry name" value="Nucleotide-bd_a/b_plait_sf"/>
</dbReference>
<dbReference type="PANTHER" id="PTHR23003">
    <property type="entry name" value="RNA RECOGNITION MOTIF RRM DOMAIN CONTAINING PROTEIN"/>
    <property type="match status" value="1"/>
</dbReference>
<dbReference type="SMART" id="SM00360">
    <property type="entry name" value="RRM"/>
    <property type="match status" value="1"/>
</dbReference>
<dbReference type="InterPro" id="IPR011129">
    <property type="entry name" value="CSD"/>
</dbReference>
<proteinExistence type="predicted"/>
<dbReference type="CDD" id="cd04458">
    <property type="entry name" value="CSP_CDS"/>
    <property type="match status" value="1"/>
</dbReference>
<dbReference type="Pfam" id="PF00076">
    <property type="entry name" value="RRM_1"/>
    <property type="match status" value="1"/>
</dbReference>
<evidence type="ECO:0000259" key="5">
    <source>
        <dbReference type="PROSITE" id="PS51857"/>
    </source>
</evidence>
<dbReference type="InterPro" id="IPR002059">
    <property type="entry name" value="CSP_DNA-bd"/>
</dbReference>